<evidence type="ECO:0000313" key="2">
    <source>
        <dbReference type="Proteomes" id="UP001279734"/>
    </source>
</evidence>
<keyword evidence="2" id="KW-1185">Reference proteome</keyword>
<protein>
    <submittedName>
        <fullName evidence="1">Uncharacterized protein</fullName>
    </submittedName>
</protein>
<dbReference type="AlphaFoldDB" id="A0AAD3SKP4"/>
<dbReference type="EMBL" id="BSYO01000012">
    <property type="protein sequence ID" value="GMH13263.1"/>
    <property type="molecule type" value="Genomic_DNA"/>
</dbReference>
<name>A0AAD3SKP4_NEPGR</name>
<accession>A0AAD3SKP4</accession>
<dbReference type="Proteomes" id="UP001279734">
    <property type="component" value="Unassembled WGS sequence"/>
</dbReference>
<gene>
    <name evidence="1" type="ORF">Nepgr_015104</name>
</gene>
<sequence>MRLYAFVRAHEAGGLDFSLPKKENDPLFGVFILSYPNGRSVKKKRARGEAGGGEEVDALSAVTTGQRLIRGYGY</sequence>
<proteinExistence type="predicted"/>
<reference evidence="1" key="1">
    <citation type="submission" date="2023-05" db="EMBL/GenBank/DDBJ databases">
        <title>Nepenthes gracilis genome sequencing.</title>
        <authorList>
            <person name="Fukushima K."/>
        </authorList>
    </citation>
    <scope>NUCLEOTIDE SEQUENCE</scope>
    <source>
        <strain evidence="1">SING2019-196</strain>
    </source>
</reference>
<organism evidence="1 2">
    <name type="scientific">Nepenthes gracilis</name>
    <name type="common">Slender pitcher plant</name>
    <dbReference type="NCBI Taxonomy" id="150966"/>
    <lineage>
        <taxon>Eukaryota</taxon>
        <taxon>Viridiplantae</taxon>
        <taxon>Streptophyta</taxon>
        <taxon>Embryophyta</taxon>
        <taxon>Tracheophyta</taxon>
        <taxon>Spermatophyta</taxon>
        <taxon>Magnoliopsida</taxon>
        <taxon>eudicotyledons</taxon>
        <taxon>Gunneridae</taxon>
        <taxon>Pentapetalae</taxon>
        <taxon>Caryophyllales</taxon>
        <taxon>Nepenthaceae</taxon>
        <taxon>Nepenthes</taxon>
    </lineage>
</organism>
<evidence type="ECO:0000313" key="1">
    <source>
        <dbReference type="EMBL" id="GMH13263.1"/>
    </source>
</evidence>
<comment type="caution">
    <text evidence="1">The sequence shown here is derived from an EMBL/GenBank/DDBJ whole genome shotgun (WGS) entry which is preliminary data.</text>
</comment>